<reference evidence="2" key="1">
    <citation type="submission" date="2020-03" db="EMBL/GenBank/DDBJ databases">
        <authorList>
            <person name="He L."/>
        </authorList>
    </citation>
    <scope>NUCLEOTIDE SEQUENCE</scope>
    <source>
        <strain evidence="2">CkLH20</strain>
    </source>
</reference>
<protein>
    <recommendedName>
        <fullName evidence="1">Heterokaryon incompatibility domain-containing protein</fullName>
    </recommendedName>
</protein>
<feature type="domain" description="Heterokaryon incompatibility" evidence="1">
    <location>
        <begin position="3"/>
        <end position="129"/>
    </location>
</feature>
<dbReference type="InterPro" id="IPR052895">
    <property type="entry name" value="HetReg/Transcr_Mod"/>
</dbReference>
<accession>A0A9P6HS78</accession>
<gene>
    <name evidence="2" type="ORF">CkaCkLH20_12755</name>
</gene>
<dbReference type="Proteomes" id="UP000781932">
    <property type="component" value="Unassembled WGS sequence"/>
</dbReference>
<evidence type="ECO:0000313" key="2">
    <source>
        <dbReference type="EMBL" id="KAF9869712.1"/>
    </source>
</evidence>
<sequence>MFAALLHLRHGSQSRRIWADAICIDQDGTNGNAEKNHQVQMMGEIYSTAEQTIVWLGDDADGRAARAFDLLDEINSFLPSDWRLEVPFHRYVADAVHPADYRGWILYAIDTLSVFFEKSWFHRIWIIQEVVKAKKAEVVIGHRGICFDTFQGLISMMSHEFDQNQERFNARAVANFHCVGEMKWLYETRARGELSVTPLALELLRITEWFQGFSVESDRIYALLSLAEYDGFRPNYDLPSSEAFREFAVWALRRYPRLAALSYARGGAETSCPAPSWALAPRIEGGLPYNLLHIDHFEADFGADHTSGPFFRVVDKFPCLFLTGAVVDTLQDMAPTWMNCSMARDKQQALLLAARVAGCDLPSSLSDERYARFCRALSFELEPDMSRETPETVARADRYVQAYISGGVVLDEHPEGEGIAEISTLWQSLARFRYFSSTDEDRFAWAPWTSKPGDKVCIIRGAKVPYVLRPLPQRGVYSLVGECWIQGLMEGEALKADGFAWDEIWLV</sequence>
<evidence type="ECO:0000313" key="3">
    <source>
        <dbReference type="Proteomes" id="UP000781932"/>
    </source>
</evidence>
<dbReference type="PANTHER" id="PTHR24148:SF73">
    <property type="entry name" value="HET DOMAIN PROTEIN (AFU_ORTHOLOGUE AFUA_8G01020)"/>
    <property type="match status" value="1"/>
</dbReference>
<proteinExistence type="predicted"/>
<dbReference type="Pfam" id="PF26639">
    <property type="entry name" value="Het-6_barrel"/>
    <property type="match status" value="1"/>
</dbReference>
<dbReference type="OrthoDB" id="3548654at2759"/>
<organism evidence="2 3">
    <name type="scientific">Colletotrichum karsti</name>
    <dbReference type="NCBI Taxonomy" id="1095194"/>
    <lineage>
        <taxon>Eukaryota</taxon>
        <taxon>Fungi</taxon>
        <taxon>Dikarya</taxon>
        <taxon>Ascomycota</taxon>
        <taxon>Pezizomycotina</taxon>
        <taxon>Sordariomycetes</taxon>
        <taxon>Hypocreomycetidae</taxon>
        <taxon>Glomerellales</taxon>
        <taxon>Glomerellaceae</taxon>
        <taxon>Colletotrichum</taxon>
        <taxon>Colletotrichum boninense species complex</taxon>
    </lineage>
</organism>
<evidence type="ECO:0000259" key="1">
    <source>
        <dbReference type="Pfam" id="PF06985"/>
    </source>
</evidence>
<keyword evidence="3" id="KW-1185">Reference proteome</keyword>
<dbReference type="EMBL" id="JAATWM020000065">
    <property type="protein sequence ID" value="KAF9869712.1"/>
    <property type="molecule type" value="Genomic_DNA"/>
</dbReference>
<reference evidence="2" key="2">
    <citation type="submission" date="2020-11" db="EMBL/GenBank/DDBJ databases">
        <title>Whole genome sequencing of Colletotrichum sp.</title>
        <authorList>
            <person name="Li H."/>
        </authorList>
    </citation>
    <scope>NUCLEOTIDE SEQUENCE</scope>
    <source>
        <strain evidence="2">CkLH20</strain>
    </source>
</reference>
<dbReference type="InterPro" id="IPR010730">
    <property type="entry name" value="HET"/>
</dbReference>
<name>A0A9P6HS78_9PEZI</name>
<dbReference type="RefSeq" id="XP_038739173.1">
    <property type="nucleotide sequence ID" value="XM_038895467.1"/>
</dbReference>
<comment type="caution">
    <text evidence="2">The sequence shown here is derived from an EMBL/GenBank/DDBJ whole genome shotgun (WGS) entry which is preliminary data.</text>
</comment>
<dbReference type="Pfam" id="PF06985">
    <property type="entry name" value="HET"/>
    <property type="match status" value="1"/>
</dbReference>
<dbReference type="PANTHER" id="PTHR24148">
    <property type="entry name" value="ANKYRIN REPEAT DOMAIN-CONTAINING PROTEIN 39 HOMOLOG-RELATED"/>
    <property type="match status" value="1"/>
</dbReference>
<dbReference type="AlphaFoldDB" id="A0A9P6HS78"/>
<dbReference type="GeneID" id="62168541"/>